<comment type="function">
    <text evidence="8">This protein is a component of the acetyl coenzyme A carboxylase complex; first, biotin carboxylase catalyzes the carboxylation of the carrier protein and then the transcarboxylase transfers the carboxyl group to form malonyl-CoA.</text>
</comment>
<evidence type="ECO:0000256" key="4">
    <source>
        <dbReference type="ARBA" id="ARBA00022832"/>
    </source>
</evidence>
<evidence type="ECO:0000313" key="10">
    <source>
        <dbReference type="EMBL" id="CAA9440413.1"/>
    </source>
</evidence>
<keyword evidence="7 8" id="KW-0092">Biotin</keyword>
<dbReference type="PANTHER" id="PTHR45266:SF3">
    <property type="entry name" value="OXALOACETATE DECARBOXYLASE ALPHA CHAIN"/>
    <property type="match status" value="1"/>
</dbReference>
<dbReference type="PROSITE" id="PS00188">
    <property type="entry name" value="BIOTIN"/>
    <property type="match status" value="1"/>
</dbReference>
<dbReference type="InterPro" id="IPR001249">
    <property type="entry name" value="AcCoA_biotinCC"/>
</dbReference>
<evidence type="ECO:0000256" key="2">
    <source>
        <dbReference type="ARBA" id="ARBA00017562"/>
    </source>
</evidence>
<gene>
    <name evidence="10" type="ORF">AVDCRST_MAG78-2376</name>
</gene>
<evidence type="ECO:0000256" key="1">
    <source>
        <dbReference type="ARBA" id="ARBA00005194"/>
    </source>
</evidence>
<dbReference type="SUPFAM" id="SSF51230">
    <property type="entry name" value="Single hybrid motif"/>
    <property type="match status" value="1"/>
</dbReference>
<reference evidence="10" key="1">
    <citation type="submission" date="2020-02" db="EMBL/GenBank/DDBJ databases">
        <authorList>
            <person name="Meier V. D."/>
        </authorList>
    </citation>
    <scope>NUCLEOTIDE SEQUENCE</scope>
    <source>
        <strain evidence="10">AVDCRST_MAG78</strain>
    </source>
</reference>
<comment type="pathway">
    <text evidence="1 8">Lipid metabolism; fatty acid biosynthesis.</text>
</comment>
<feature type="domain" description="Lipoyl-binding" evidence="9">
    <location>
        <begin position="90"/>
        <end position="166"/>
    </location>
</feature>
<dbReference type="GO" id="GO:0009317">
    <property type="term" value="C:acetyl-CoA carboxylase complex"/>
    <property type="evidence" value="ECO:0007669"/>
    <property type="project" value="InterPro"/>
</dbReference>
<dbReference type="PROSITE" id="PS50968">
    <property type="entry name" value="BIOTINYL_LIPOYL"/>
    <property type="match status" value="1"/>
</dbReference>
<evidence type="ECO:0000256" key="7">
    <source>
        <dbReference type="ARBA" id="ARBA00023267"/>
    </source>
</evidence>
<dbReference type="PRINTS" id="PR01071">
    <property type="entry name" value="ACOABIOTINCC"/>
</dbReference>
<dbReference type="InterPro" id="IPR011053">
    <property type="entry name" value="Single_hybrid_motif"/>
</dbReference>
<evidence type="ECO:0000256" key="5">
    <source>
        <dbReference type="ARBA" id="ARBA00023098"/>
    </source>
</evidence>
<dbReference type="AlphaFoldDB" id="A0A6J4QE39"/>
<dbReference type="UniPathway" id="UPA00094"/>
<protein>
    <recommendedName>
        <fullName evidence="2 8">Biotin carboxyl carrier protein of acetyl-CoA carboxylase</fullName>
    </recommendedName>
</protein>
<dbReference type="InterPro" id="IPR000089">
    <property type="entry name" value="Biotin_lipoyl"/>
</dbReference>
<evidence type="ECO:0000256" key="6">
    <source>
        <dbReference type="ARBA" id="ARBA00023160"/>
    </source>
</evidence>
<dbReference type="PANTHER" id="PTHR45266">
    <property type="entry name" value="OXALOACETATE DECARBOXYLASE ALPHA CHAIN"/>
    <property type="match status" value="1"/>
</dbReference>
<proteinExistence type="predicted"/>
<dbReference type="GO" id="GO:0003989">
    <property type="term" value="F:acetyl-CoA carboxylase activity"/>
    <property type="evidence" value="ECO:0007669"/>
    <property type="project" value="InterPro"/>
</dbReference>
<dbReference type="InterPro" id="IPR001882">
    <property type="entry name" value="Biotin_BS"/>
</dbReference>
<keyword evidence="6 8" id="KW-0275">Fatty acid biosynthesis</keyword>
<dbReference type="EMBL" id="CADCVB010000157">
    <property type="protein sequence ID" value="CAA9440413.1"/>
    <property type="molecule type" value="Genomic_DNA"/>
</dbReference>
<keyword evidence="4 8" id="KW-0276">Fatty acid metabolism</keyword>
<accession>A0A6J4QE39</accession>
<evidence type="ECO:0000259" key="9">
    <source>
        <dbReference type="PROSITE" id="PS50968"/>
    </source>
</evidence>
<sequence length="169" mass="17752">MKDGGPLPEPEKGTLPLEDVGKLVELLAESGVGEIRVKQGELEISVKARTEAPTGTLVKPSAAPVVAQSATAPLTEAVPEPGSAERNGGLHLVRSPVVGTFYRAPAPGEETYVEVGDRVGAGQTLCIVEAMKLMNEILADVSGEVVEVLVENSKGVEYDQPLFRIRPEG</sequence>
<dbReference type="InterPro" id="IPR050709">
    <property type="entry name" value="Biotin_Carboxyl_Carrier/Decarb"/>
</dbReference>
<evidence type="ECO:0000256" key="8">
    <source>
        <dbReference type="RuleBase" id="RU364072"/>
    </source>
</evidence>
<dbReference type="CDD" id="cd06850">
    <property type="entry name" value="biotinyl_domain"/>
    <property type="match status" value="1"/>
</dbReference>
<evidence type="ECO:0000256" key="3">
    <source>
        <dbReference type="ARBA" id="ARBA00022516"/>
    </source>
</evidence>
<keyword evidence="5 8" id="KW-0443">Lipid metabolism</keyword>
<name>A0A6J4QE39_9ACTN</name>
<organism evidence="10">
    <name type="scientific">uncultured Rubrobacteraceae bacterium</name>
    <dbReference type="NCBI Taxonomy" id="349277"/>
    <lineage>
        <taxon>Bacteria</taxon>
        <taxon>Bacillati</taxon>
        <taxon>Actinomycetota</taxon>
        <taxon>Rubrobacteria</taxon>
        <taxon>Rubrobacterales</taxon>
        <taxon>Rubrobacteraceae</taxon>
        <taxon>environmental samples</taxon>
    </lineage>
</organism>
<dbReference type="GO" id="GO:0006633">
    <property type="term" value="P:fatty acid biosynthetic process"/>
    <property type="evidence" value="ECO:0007669"/>
    <property type="project" value="UniProtKB-UniPathway"/>
</dbReference>
<dbReference type="Gene3D" id="2.40.50.100">
    <property type="match status" value="1"/>
</dbReference>
<dbReference type="Pfam" id="PF00364">
    <property type="entry name" value="Biotin_lipoyl"/>
    <property type="match status" value="1"/>
</dbReference>
<dbReference type="FunFam" id="2.40.50.100:FF:000003">
    <property type="entry name" value="Acetyl-CoA carboxylase biotin carboxyl carrier protein"/>
    <property type="match status" value="1"/>
</dbReference>
<keyword evidence="3 8" id="KW-0444">Lipid biosynthesis</keyword>
<dbReference type="NCBIfam" id="TIGR00531">
    <property type="entry name" value="BCCP"/>
    <property type="match status" value="1"/>
</dbReference>